<name>A0AAE1KMD0_PETCI</name>
<feature type="region of interest" description="Disordered" evidence="1">
    <location>
        <begin position="1"/>
        <end position="20"/>
    </location>
</feature>
<proteinExistence type="predicted"/>
<gene>
    <name evidence="2" type="ORF">Pcinc_018525</name>
</gene>
<comment type="caution">
    <text evidence="2">The sequence shown here is derived from an EMBL/GenBank/DDBJ whole genome shotgun (WGS) entry which is preliminary data.</text>
</comment>
<evidence type="ECO:0000256" key="1">
    <source>
        <dbReference type="SAM" id="MobiDB-lite"/>
    </source>
</evidence>
<protein>
    <submittedName>
        <fullName evidence="2">Uncharacterized protein</fullName>
    </submittedName>
</protein>
<sequence>MSFRLLPLSSVTPQQSQSRF</sequence>
<evidence type="ECO:0000313" key="3">
    <source>
        <dbReference type="Proteomes" id="UP001286313"/>
    </source>
</evidence>
<dbReference type="EMBL" id="JAWQEG010001788">
    <property type="protein sequence ID" value="KAK3876713.1"/>
    <property type="molecule type" value="Genomic_DNA"/>
</dbReference>
<evidence type="ECO:0000313" key="2">
    <source>
        <dbReference type="EMBL" id="KAK3876713.1"/>
    </source>
</evidence>
<dbReference type="AlphaFoldDB" id="A0AAE1KMD0"/>
<reference evidence="2" key="1">
    <citation type="submission" date="2023-10" db="EMBL/GenBank/DDBJ databases">
        <title>Genome assemblies of two species of porcelain crab, Petrolisthes cinctipes and Petrolisthes manimaculis (Anomura: Porcellanidae).</title>
        <authorList>
            <person name="Angst P."/>
        </authorList>
    </citation>
    <scope>NUCLEOTIDE SEQUENCE</scope>
    <source>
        <strain evidence="2">PB745_01</strain>
        <tissue evidence="2">Gill</tissue>
    </source>
</reference>
<dbReference type="Proteomes" id="UP001286313">
    <property type="component" value="Unassembled WGS sequence"/>
</dbReference>
<feature type="compositionally biased region" description="Polar residues" evidence="1">
    <location>
        <begin position="9"/>
        <end position="20"/>
    </location>
</feature>
<keyword evidence="3" id="KW-1185">Reference proteome</keyword>
<organism evidence="2 3">
    <name type="scientific">Petrolisthes cinctipes</name>
    <name type="common">Flat porcelain crab</name>
    <dbReference type="NCBI Taxonomy" id="88211"/>
    <lineage>
        <taxon>Eukaryota</taxon>
        <taxon>Metazoa</taxon>
        <taxon>Ecdysozoa</taxon>
        <taxon>Arthropoda</taxon>
        <taxon>Crustacea</taxon>
        <taxon>Multicrustacea</taxon>
        <taxon>Malacostraca</taxon>
        <taxon>Eumalacostraca</taxon>
        <taxon>Eucarida</taxon>
        <taxon>Decapoda</taxon>
        <taxon>Pleocyemata</taxon>
        <taxon>Anomura</taxon>
        <taxon>Galatheoidea</taxon>
        <taxon>Porcellanidae</taxon>
        <taxon>Petrolisthes</taxon>
    </lineage>
</organism>
<accession>A0AAE1KMD0</accession>